<keyword evidence="2" id="KW-1185">Reference proteome</keyword>
<gene>
    <name evidence="1" type="ORF">pW2_229</name>
</gene>
<dbReference type="EMBL" id="MK288021">
    <property type="protein sequence ID" value="AZU99005.1"/>
    <property type="molecule type" value="Genomic_DNA"/>
</dbReference>
<name>A0A3Q9R7I8_9CAUD</name>
<organism evidence="1 2">
    <name type="scientific">Bacillus phage pW2</name>
    <dbReference type="NCBI Taxonomy" id="2500559"/>
    <lineage>
        <taxon>Viruses</taxon>
        <taxon>Duplodnaviria</taxon>
        <taxon>Heunggongvirae</taxon>
        <taxon>Uroviricota</taxon>
        <taxon>Caudoviricetes</taxon>
        <taxon>Joanripponvirinae</taxon>
        <taxon>Sophritavirus</taxon>
        <taxon>Sophritavirus pW2</taxon>
    </lineage>
</organism>
<accession>A0A3Q9R7I8</accession>
<dbReference type="Proteomes" id="UP000287896">
    <property type="component" value="Segment"/>
</dbReference>
<evidence type="ECO:0000313" key="2">
    <source>
        <dbReference type="Proteomes" id="UP000287896"/>
    </source>
</evidence>
<reference evidence="1 2" key="1">
    <citation type="submission" date="2018-12" db="EMBL/GenBank/DDBJ databases">
        <title>Characterization of a novel siphovirus infacting Bacillus anthracis.</title>
        <authorList>
            <person name="Hu X."/>
            <person name="Wan X."/>
            <person name="Geng P."/>
            <person name="Yuan Z."/>
        </authorList>
    </citation>
    <scope>NUCLEOTIDE SEQUENCE [LARGE SCALE GENOMIC DNA]</scope>
</reference>
<sequence>MIYKIKRTLRNLKNWLPIIVKDEQWDYGFFYDMLYKKLELKEEFFRSDNPSSTDALESADQIKEVKDALKRLIDEDYITFAELQYDSKSALKKEAELKQKDKDTVFDGMKNNIERWWD</sequence>
<proteinExistence type="predicted"/>
<evidence type="ECO:0000313" key="1">
    <source>
        <dbReference type="EMBL" id="AZU99005.1"/>
    </source>
</evidence>
<protein>
    <submittedName>
        <fullName evidence="1">Uncharacterized protein</fullName>
    </submittedName>
</protein>